<keyword evidence="1 3" id="KW-0732">Signal</keyword>
<protein>
    <submittedName>
        <fullName evidence="5">DUF4352 domain-containing protein</fullName>
    </submittedName>
</protein>
<feature type="compositionally biased region" description="Low complexity" evidence="2">
    <location>
        <begin position="98"/>
        <end position="111"/>
    </location>
</feature>
<evidence type="ECO:0000313" key="5">
    <source>
        <dbReference type="EMBL" id="RRR65642.1"/>
    </source>
</evidence>
<feature type="chain" id="PRO_5019117137" evidence="3">
    <location>
        <begin position="28"/>
        <end position="342"/>
    </location>
</feature>
<dbReference type="AlphaFoldDB" id="A0A426TQP8"/>
<evidence type="ECO:0000259" key="4">
    <source>
        <dbReference type="Pfam" id="PF11611"/>
    </source>
</evidence>
<gene>
    <name evidence="5" type="ORF">EI684_22535</name>
</gene>
<feature type="region of interest" description="Disordered" evidence="2">
    <location>
        <begin position="98"/>
        <end position="128"/>
    </location>
</feature>
<evidence type="ECO:0000256" key="1">
    <source>
        <dbReference type="ARBA" id="ARBA00022729"/>
    </source>
</evidence>
<dbReference type="PROSITE" id="PS51257">
    <property type="entry name" value="PROKAR_LIPOPROTEIN"/>
    <property type="match status" value="1"/>
</dbReference>
<proteinExistence type="predicted"/>
<comment type="caution">
    <text evidence="5">The sequence shown here is derived from an EMBL/GenBank/DDBJ whole genome shotgun (WGS) entry which is preliminary data.</text>
</comment>
<dbReference type="Gene3D" id="2.30.30.40">
    <property type="entry name" value="SH3 Domains"/>
    <property type="match status" value="1"/>
</dbReference>
<reference evidence="5 6" key="1">
    <citation type="submission" date="2018-12" db="EMBL/GenBank/DDBJ databases">
        <title>Genome Sequence of Candidatus Viridilinea halotolerans isolated from saline sulfide-rich spring.</title>
        <authorList>
            <person name="Grouzdev D.S."/>
            <person name="Burganskaya E.I."/>
            <person name="Krutkina M.S."/>
            <person name="Sukhacheva M.V."/>
            <person name="Gorlenko V.M."/>
        </authorList>
    </citation>
    <scope>NUCLEOTIDE SEQUENCE [LARGE SCALE GENOMIC DNA]</scope>
    <source>
        <strain evidence="5">Chok-6</strain>
    </source>
</reference>
<evidence type="ECO:0000256" key="3">
    <source>
        <dbReference type="SAM" id="SignalP"/>
    </source>
</evidence>
<dbReference type="Gene3D" id="2.60.40.1240">
    <property type="match status" value="1"/>
</dbReference>
<dbReference type="Proteomes" id="UP000280307">
    <property type="component" value="Unassembled WGS sequence"/>
</dbReference>
<evidence type="ECO:0000256" key="2">
    <source>
        <dbReference type="SAM" id="MobiDB-lite"/>
    </source>
</evidence>
<organism evidence="5 6">
    <name type="scientific">Candidatus Viridilinea halotolerans</name>
    <dbReference type="NCBI Taxonomy" id="2491704"/>
    <lineage>
        <taxon>Bacteria</taxon>
        <taxon>Bacillati</taxon>
        <taxon>Chloroflexota</taxon>
        <taxon>Chloroflexia</taxon>
        <taxon>Chloroflexales</taxon>
        <taxon>Chloroflexineae</taxon>
        <taxon>Oscillochloridaceae</taxon>
        <taxon>Candidatus Viridilinea</taxon>
    </lineage>
</organism>
<dbReference type="Pfam" id="PF11611">
    <property type="entry name" value="DUF4352"/>
    <property type="match status" value="1"/>
</dbReference>
<dbReference type="InterPro" id="IPR029050">
    <property type="entry name" value="Immunoprotect_excell_Ig-like"/>
</dbReference>
<feature type="domain" description="DUF4352" evidence="4">
    <location>
        <begin position="224"/>
        <end position="324"/>
    </location>
</feature>
<accession>A0A426TQP8</accession>
<feature type="signal peptide" evidence="3">
    <location>
        <begin position="1"/>
        <end position="27"/>
    </location>
</feature>
<sequence>MRSPRRTLALFLGGLALILSSACGQTAAVPTAQVEPQPTQTARVVTEIVTQVVTQVVTEVVVVTPEATPTAAPDLAATEVAAVAAQATADVEQTAAAVPTATVPPTAAPQPTLGPAMGQITNGGNMRETPGGTVIGQACPGDTVTYLHRQGEWITIRIDHVVADCVPDRVAMGNIGWIHQSLVTMPQANIPTTTPAPTPEVQAFNQAQTIGPIRDALSNEQYSTEITLIQVRWSRGRRLSTADPGKVYALATLRVRNLGPHSQRNVSTTMFKALDVRGALNDAESYYGDDCKMDWVDLTAGGAIEGCIAFEVPDNGALSLIYAPYRYENLTPGRYLSFTIRP</sequence>
<name>A0A426TQP8_9CHLR</name>
<evidence type="ECO:0000313" key="6">
    <source>
        <dbReference type="Proteomes" id="UP000280307"/>
    </source>
</evidence>
<dbReference type="InterPro" id="IPR029051">
    <property type="entry name" value="DUF4352"/>
</dbReference>
<dbReference type="EMBL" id="RSAS01000927">
    <property type="protein sequence ID" value="RRR65642.1"/>
    <property type="molecule type" value="Genomic_DNA"/>
</dbReference>